<organism evidence="2 3">
    <name type="scientific">Fulvivirga marina</name>
    <dbReference type="NCBI Taxonomy" id="2494733"/>
    <lineage>
        <taxon>Bacteria</taxon>
        <taxon>Pseudomonadati</taxon>
        <taxon>Bacteroidota</taxon>
        <taxon>Cytophagia</taxon>
        <taxon>Cytophagales</taxon>
        <taxon>Fulvivirgaceae</taxon>
        <taxon>Fulvivirga</taxon>
    </lineage>
</organism>
<protein>
    <submittedName>
        <fullName evidence="2">GNAT family N-acetyltransferase</fullName>
    </submittedName>
</protein>
<dbReference type="Proteomes" id="UP000614216">
    <property type="component" value="Unassembled WGS sequence"/>
</dbReference>
<dbReference type="PANTHER" id="PTHR43792">
    <property type="entry name" value="GNAT FAMILY, PUTATIVE (AFU_ORTHOLOGUE AFUA_3G00765)-RELATED-RELATED"/>
    <property type="match status" value="1"/>
</dbReference>
<dbReference type="RefSeq" id="WP_202854823.1">
    <property type="nucleotide sequence ID" value="NZ_JAEUGD010000004.1"/>
</dbReference>
<dbReference type="PANTHER" id="PTHR43792:SF1">
    <property type="entry name" value="N-ACETYLTRANSFERASE DOMAIN-CONTAINING PROTEIN"/>
    <property type="match status" value="1"/>
</dbReference>
<keyword evidence="3" id="KW-1185">Reference proteome</keyword>
<evidence type="ECO:0000313" key="3">
    <source>
        <dbReference type="Proteomes" id="UP000614216"/>
    </source>
</evidence>
<comment type="caution">
    <text evidence="2">The sequence shown here is derived from an EMBL/GenBank/DDBJ whole genome shotgun (WGS) entry which is preliminary data.</text>
</comment>
<evidence type="ECO:0000313" key="2">
    <source>
        <dbReference type="EMBL" id="MBL6445287.1"/>
    </source>
</evidence>
<dbReference type="PROSITE" id="PS51186">
    <property type="entry name" value="GNAT"/>
    <property type="match status" value="1"/>
</dbReference>
<evidence type="ECO:0000259" key="1">
    <source>
        <dbReference type="PROSITE" id="PS51186"/>
    </source>
</evidence>
<dbReference type="Gene3D" id="3.40.630.30">
    <property type="match status" value="1"/>
</dbReference>
<gene>
    <name evidence="2" type="ORF">JMN32_03140</name>
</gene>
<dbReference type="InterPro" id="IPR000182">
    <property type="entry name" value="GNAT_dom"/>
</dbReference>
<dbReference type="AlphaFoldDB" id="A0A937FVG8"/>
<dbReference type="InterPro" id="IPR051531">
    <property type="entry name" value="N-acetyltransferase"/>
</dbReference>
<sequence length="183" mass="21254">MKEDCFTIDIHTQRLHIRKMIPADLEDALEHRLHEDVARYTTDPMTRGEAIAFYKKRMAQWNGGDGEWLSLSIILANGQKAIGELGFNYVARKHNLGEIGYRLNPAYQGNGYAFEAVDALMWELFGNKGLHKLIAICDPRNTGSYRLMEKLKMKKEAHFKSHVFRRGEWCDEYVYSIIRNEIT</sequence>
<dbReference type="EMBL" id="JAEUGD010000004">
    <property type="protein sequence ID" value="MBL6445287.1"/>
    <property type="molecule type" value="Genomic_DNA"/>
</dbReference>
<feature type="domain" description="N-acetyltransferase" evidence="1">
    <location>
        <begin position="15"/>
        <end position="180"/>
    </location>
</feature>
<dbReference type="GO" id="GO:0016747">
    <property type="term" value="F:acyltransferase activity, transferring groups other than amino-acyl groups"/>
    <property type="evidence" value="ECO:0007669"/>
    <property type="project" value="InterPro"/>
</dbReference>
<proteinExistence type="predicted"/>
<reference evidence="2" key="1">
    <citation type="submission" date="2021-01" db="EMBL/GenBank/DDBJ databases">
        <title>Fulvivirga kasyanovii gen. nov., sp nov., a novel member of the phylum Bacteroidetes isolated from seawater in a mussel farm.</title>
        <authorList>
            <person name="Zhao L.-H."/>
            <person name="Wang Z.-J."/>
        </authorList>
    </citation>
    <scope>NUCLEOTIDE SEQUENCE</scope>
    <source>
        <strain evidence="2">29W222</strain>
    </source>
</reference>
<dbReference type="Pfam" id="PF13302">
    <property type="entry name" value="Acetyltransf_3"/>
    <property type="match status" value="1"/>
</dbReference>
<dbReference type="InterPro" id="IPR016181">
    <property type="entry name" value="Acyl_CoA_acyltransferase"/>
</dbReference>
<accession>A0A937FVG8</accession>
<dbReference type="SUPFAM" id="SSF55729">
    <property type="entry name" value="Acyl-CoA N-acyltransferases (Nat)"/>
    <property type="match status" value="1"/>
</dbReference>
<name>A0A937FVG8_9BACT</name>